<dbReference type="EMBL" id="CYGY02000076">
    <property type="protein sequence ID" value="SIT50270.1"/>
    <property type="molecule type" value="Genomic_DNA"/>
</dbReference>
<keyword evidence="3" id="KW-1185">Reference proteome</keyword>
<accession>A0A1N7SSF6</accession>
<evidence type="ECO:0000313" key="3">
    <source>
        <dbReference type="Proteomes" id="UP000195569"/>
    </source>
</evidence>
<feature type="region of interest" description="Disordered" evidence="1">
    <location>
        <begin position="1"/>
        <end position="27"/>
    </location>
</feature>
<protein>
    <submittedName>
        <fullName evidence="2">Uncharacterized protein</fullName>
    </submittedName>
</protein>
<evidence type="ECO:0000313" key="2">
    <source>
        <dbReference type="EMBL" id="SIT50270.1"/>
    </source>
</evidence>
<comment type="caution">
    <text evidence="2">The sequence shown here is derived from an EMBL/GenBank/DDBJ whole genome shotgun (WGS) entry which is preliminary data.</text>
</comment>
<dbReference type="AlphaFoldDB" id="A0A1N7SSF6"/>
<proteinExistence type="predicted"/>
<reference evidence="2" key="1">
    <citation type="submission" date="2016-12" db="EMBL/GenBank/DDBJ databases">
        <authorList>
            <person name="Moulin L."/>
        </authorList>
    </citation>
    <scope>NUCLEOTIDE SEQUENCE [LARGE SCALE GENOMIC DNA]</scope>
    <source>
        <strain evidence="2">STM 7183</strain>
    </source>
</reference>
<organism evidence="2 3">
    <name type="scientific">Paraburkholderia piptadeniae</name>
    <dbReference type="NCBI Taxonomy" id="1701573"/>
    <lineage>
        <taxon>Bacteria</taxon>
        <taxon>Pseudomonadati</taxon>
        <taxon>Pseudomonadota</taxon>
        <taxon>Betaproteobacteria</taxon>
        <taxon>Burkholderiales</taxon>
        <taxon>Burkholderiaceae</taxon>
        <taxon>Paraburkholderia</taxon>
    </lineage>
</organism>
<evidence type="ECO:0000256" key="1">
    <source>
        <dbReference type="SAM" id="MobiDB-lite"/>
    </source>
</evidence>
<dbReference type="Proteomes" id="UP000195569">
    <property type="component" value="Unassembled WGS sequence"/>
</dbReference>
<gene>
    <name evidence="2" type="ORF">BN2476_760040</name>
</gene>
<sequence>MAYARLASRRELSGRAPSHADSGQIIKTDSAEAKRLRIRIRRTESWCVRDGSACSAGTDAK</sequence>
<name>A0A1N7SSF6_9BURK</name>